<evidence type="ECO:0000313" key="4">
    <source>
        <dbReference type="RefSeq" id="XP_013781458.1"/>
    </source>
</evidence>
<evidence type="ECO:0000313" key="3">
    <source>
        <dbReference type="Proteomes" id="UP000694941"/>
    </source>
</evidence>
<feature type="domain" description="ZSWIM3 N-terminal" evidence="2">
    <location>
        <begin position="12"/>
        <end position="122"/>
    </location>
</feature>
<dbReference type="RefSeq" id="XP_013781458.1">
    <property type="nucleotide sequence ID" value="XM_013926004.2"/>
</dbReference>
<dbReference type="InterPro" id="IPR048325">
    <property type="entry name" value="ZSWIM3_N"/>
</dbReference>
<evidence type="ECO:0000256" key="1">
    <source>
        <dbReference type="SAM" id="Coils"/>
    </source>
</evidence>
<gene>
    <name evidence="4" type="primary">LOC106465769</name>
</gene>
<dbReference type="PANTHER" id="PTHR31569:SF4">
    <property type="entry name" value="SWIM-TYPE DOMAIN-CONTAINING PROTEIN"/>
    <property type="match status" value="1"/>
</dbReference>
<evidence type="ECO:0000259" key="2">
    <source>
        <dbReference type="Pfam" id="PF21599"/>
    </source>
</evidence>
<keyword evidence="1" id="KW-0175">Coiled coil</keyword>
<sequence>MASNSELYDFYVGEEFYSWEEFQEKLKRFIEHNHIQLRVLHSKSVEVANRYLPENAKKHPSQNRFASIMYTCVHYGKPRIRSRGLRPNQSSLKLECASKLYISSCRKTGKLVVKTFVKEHNHEIGPQISYQKQKKYRSKKGYVPKVSYTVMTTEEETVKEEDQSSEETLSLTNLLICLRHENDWLFTEGVVTKNQAWDLIAQKATELSGILISGKQCFKECKNIERKHKEVEHPIMYINNKDGELEVDDIIPHLNAQPSQLCKDYKSEDLHFPDNLVEMRECDISALADDDDENNLNQFTSTSEIIQALNTFRKERKKDEEDRMKRLEEMHKERMQLLEKIVNAIKQ</sequence>
<dbReference type="GeneID" id="106465769"/>
<feature type="coiled-coil region" evidence="1">
    <location>
        <begin position="310"/>
        <end position="347"/>
    </location>
</feature>
<keyword evidence="3" id="KW-1185">Reference proteome</keyword>
<dbReference type="Proteomes" id="UP000694941">
    <property type="component" value="Unplaced"/>
</dbReference>
<dbReference type="Pfam" id="PF21599">
    <property type="entry name" value="ZSWIM3_N"/>
    <property type="match status" value="1"/>
</dbReference>
<reference evidence="4" key="1">
    <citation type="submission" date="2025-08" db="UniProtKB">
        <authorList>
            <consortium name="RefSeq"/>
        </authorList>
    </citation>
    <scope>IDENTIFICATION</scope>
    <source>
        <tissue evidence="4">Muscle</tissue>
    </source>
</reference>
<proteinExistence type="predicted"/>
<accession>A0ABM1BGD2</accession>
<dbReference type="InterPro" id="IPR052579">
    <property type="entry name" value="Zinc_finger_SWIM"/>
</dbReference>
<protein>
    <submittedName>
        <fullName evidence="4">Uncharacterized protein LOC106465769 isoform X1</fullName>
    </submittedName>
</protein>
<organism evidence="3 4">
    <name type="scientific">Limulus polyphemus</name>
    <name type="common">Atlantic horseshoe crab</name>
    <dbReference type="NCBI Taxonomy" id="6850"/>
    <lineage>
        <taxon>Eukaryota</taxon>
        <taxon>Metazoa</taxon>
        <taxon>Ecdysozoa</taxon>
        <taxon>Arthropoda</taxon>
        <taxon>Chelicerata</taxon>
        <taxon>Merostomata</taxon>
        <taxon>Xiphosura</taxon>
        <taxon>Limulidae</taxon>
        <taxon>Limulus</taxon>
    </lineage>
</organism>
<name>A0ABM1BGD2_LIMPO</name>
<dbReference type="PANTHER" id="PTHR31569">
    <property type="entry name" value="SWIM-TYPE DOMAIN-CONTAINING PROTEIN"/>
    <property type="match status" value="1"/>
</dbReference>